<evidence type="ECO:0000313" key="2">
    <source>
        <dbReference type="EMBL" id="KNC36416.1"/>
    </source>
</evidence>
<proteinExistence type="predicted"/>
<dbReference type="Proteomes" id="UP000054566">
    <property type="component" value="Unassembled WGS sequence"/>
</dbReference>
<evidence type="ECO:0000313" key="3">
    <source>
        <dbReference type="Proteomes" id="UP000054566"/>
    </source>
</evidence>
<organism evidence="2 3">
    <name type="scientific">Plasmodium falciparum RAJ116</name>
    <dbReference type="NCBI Taxonomy" id="580058"/>
    <lineage>
        <taxon>Eukaryota</taxon>
        <taxon>Sar</taxon>
        <taxon>Alveolata</taxon>
        <taxon>Apicomplexa</taxon>
        <taxon>Aconoidasida</taxon>
        <taxon>Haemosporida</taxon>
        <taxon>Plasmodiidae</taxon>
        <taxon>Plasmodium</taxon>
        <taxon>Plasmodium (Laverania)</taxon>
    </lineage>
</organism>
<reference evidence="3" key="2">
    <citation type="submission" date="2015-07" db="EMBL/GenBank/DDBJ databases">
        <title>The genome sequence of Plasmodium falciparum RAJ116.</title>
        <authorList>
            <consortium name="The Broad Institute Genome Sequencing Platform"/>
            <person name="Volkman S.K."/>
            <person name="Neafsey D.E."/>
            <person name="Dash A.P."/>
            <person name="Chitnis C.E."/>
            <person name="Hartl D.L."/>
            <person name="Young S.K."/>
            <person name="Kodira C.D."/>
            <person name="Zeng Q."/>
            <person name="Koehrsen M."/>
            <person name="Godfrey P."/>
            <person name="Alvarado L."/>
            <person name="Berlin A."/>
            <person name="Borenstein D."/>
            <person name="Chen Z."/>
            <person name="Engels R."/>
            <person name="Freedman E."/>
            <person name="Gellesch M."/>
            <person name="Goldberg J."/>
            <person name="Griggs A."/>
            <person name="Gujja S."/>
            <person name="Heiman D."/>
            <person name="Hepburn T."/>
            <person name="Howarth C."/>
            <person name="Jen D."/>
            <person name="Larson L."/>
            <person name="Lewis B."/>
            <person name="Mehta T."/>
            <person name="Park D."/>
            <person name="Pearson M."/>
            <person name="Roberts A."/>
            <person name="Saif S."/>
            <person name="Shea T."/>
            <person name="Shenoy N."/>
            <person name="Sisk P."/>
            <person name="Stolte C."/>
            <person name="Sykes S."/>
            <person name="Walk T."/>
            <person name="White J."/>
            <person name="Yandava C."/>
            <person name="Wirth D.F."/>
            <person name="Nusbaum C."/>
            <person name="Birren B."/>
        </authorList>
    </citation>
    <scope>NUCLEOTIDE SEQUENCE [LARGE SCALE GENOMIC DNA]</scope>
    <source>
        <strain evidence="3">RAJ116</strain>
    </source>
</reference>
<dbReference type="AlphaFoldDB" id="A0A0L0CW28"/>
<keyword evidence="1" id="KW-0175">Coiled coil</keyword>
<accession>A0A0L0CW28</accession>
<evidence type="ECO:0000256" key="1">
    <source>
        <dbReference type="SAM" id="Coils"/>
    </source>
</evidence>
<feature type="coiled-coil region" evidence="1">
    <location>
        <begin position="465"/>
        <end position="492"/>
    </location>
</feature>
<sequence>MKFLILLILIYYIYFSNVIKIRKNDISIIKRRTLANSVFSKKWNKTKIRQPFFSYNFYLNKQGFLLNPYVQEKIKNQKSTVLRRLKKEDNLNKLYFQNENNTYNNKSLFDRRNKFLINKNEKCFFFFFKEEKKKSDFMKLLAKLPVITINKKLYPKEYSTDYENVLRKFDVTYINYKTRLRSKKEIDIRSIDDLYGQIYDRNILKKQFYFFLYHDDINTCYRILNENRNVLTREESFKILNSLPYIFVNHLKYIYPTAENVDHKIADYEKKYKHMSYDYEIIEFTKKYKDLVEKFRKYPENIKLEKVQLLYTKILSMKGNKIYEALRKHESIKKNKERKLYRNARLKVDPNKLTPYVNEPIKYDKKKKIEINKLFEKYVEEKDLKNAALILRKYTNLIDTVEVKSRETMRNFLKLHSYIYTCNKYNEKELAHLRMIYYSTVQKPTIIRKICEVGMREQGENVTHGEVYEKELNRYLKERDELRDERLRKKNINIDEIRDFSSAYPMEWLPVIYRDVFEQIEKQKEEEQNKKPYDKILDKTAFLKKKKEYLKNVFSPSTDMKKTHHKDHCQMIQMKI</sequence>
<dbReference type="OrthoDB" id="360581at2759"/>
<protein>
    <submittedName>
        <fullName evidence="2">Uncharacterized protein</fullName>
    </submittedName>
</protein>
<gene>
    <name evidence="2" type="ORF">PFLG_01159</name>
</gene>
<reference evidence="3" key="1">
    <citation type="submission" date="2015-07" db="EMBL/GenBank/DDBJ databases">
        <title>Annotation of Plasmodium falciparum RAJ116.</title>
        <authorList>
            <consortium name="The Broad Institute Genome Sequencing Platform"/>
            <person name="Volkman S.K."/>
            <person name="Neafsey D.E."/>
            <person name="Dash A.P."/>
            <person name="Chitnis C.E."/>
            <person name="Hartl D.L."/>
            <person name="Young S.K."/>
            <person name="Zeng Q."/>
            <person name="Koehrsen M."/>
            <person name="Alvarado L."/>
            <person name="Berlin A."/>
            <person name="Borenstein D."/>
            <person name="Chapman S.B."/>
            <person name="Chen Z."/>
            <person name="Engels R."/>
            <person name="Freedman E."/>
            <person name="Gellesch M."/>
            <person name="Goldberg J."/>
            <person name="Griggs A."/>
            <person name="Gujja S."/>
            <person name="Heilman E.R."/>
            <person name="Heiman D.I."/>
            <person name="Howarth C."/>
            <person name="Jen D."/>
            <person name="Larson L."/>
            <person name="Mehta T."/>
            <person name="Neiman D."/>
            <person name="Park D."/>
            <person name="Pearson M."/>
            <person name="Roberts A."/>
            <person name="Saif S."/>
            <person name="Shea T."/>
            <person name="Shenoy N."/>
            <person name="Sisk P."/>
            <person name="Stolte C."/>
            <person name="Sykes S."/>
            <person name="Walk T."/>
            <person name="White J."/>
            <person name="Yandava C."/>
            <person name="Haas B."/>
            <person name="Henn M.R."/>
            <person name="Nusbaum C."/>
            <person name="Birren B."/>
        </authorList>
    </citation>
    <scope>NUCLEOTIDE SEQUENCE [LARGE SCALE GENOMIC DNA]</scope>
    <source>
        <strain evidence="3">RAJ116</strain>
    </source>
</reference>
<name>A0A0L0CW28_PLAFA</name>
<dbReference type="EMBL" id="GG664123">
    <property type="protein sequence ID" value="KNC36416.1"/>
    <property type="molecule type" value="Genomic_DNA"/>
</dbReference>